<gene>
    <name evidence="2" type="ORF">WQ57_13120</name>
</gene>
<dbReference type="Proteomes" id="UP000034166">
    <property type="component" value="Unassembled WGS sequence"/>
</dbReference>
<dbReference type="RefSeq" id="WP_046524228.1">
    <property type="nucleotide sequence ID" value="NZ_LAYY01000013.1"/>
</dbReference>
<dbReference type="InterPro" id="IPR050270">
    <property type="entry name" value="DegV_domain_contain"/>
</dbReference>
<dbReference type="OrthoDB" id="1638652at2"/>
<name>A0A0M2SXF8_9BACI</name>
<organism evidence="2 3">
    <name type="scientific">Mesobacillus campisalis</name>
    <dbReference type="NCBI Taxonomy" id="1408103"/>
    <lineage>
        <taxon>Bacteria</taxon>
        <taxon>Bacillati</taxon>
        <taxon>Bacillota</taxon>
        <taxon>Bacilli</taxon>
        <taxon>Bacillales</taxon>
        <taxon>Bacillaceae</taxon>
        <taxon>Mesobacillus</taxon>
    </lineage>
</organism>
<comment type="caution">
    <text evidence="2">The sequence shown here is derived from an EMBL/GenBank/DDBJ whole genome shotgun (WGS) entry which is preliminary data.</text>
</comment>
<accession>A0A0M2SXF8</accession>
<dbReference type="Pfam" id="PF02645">
    <property type="entry name" value="DegV"/>
    <property type="match status" value="1"/>
</dbReference>
<dbReference type="NCBIfam" id="TIGR00762">
    <property type="entry name" value="DegV"/>
    <property type="match status" value="1"/>
</dbReference>
<evidence type="ECO:0000313" key="3">
    <source>
        <dbReference type="Proteomes" id="UP000034166"/>
    </source>
</evidence>
<dbReference type="PATRIC" id="fig|1408103.3.peg.2951"/>
<dbReference type="Gene3D" id="3.30.1180.10">
    <property type="match status" value="1"/>
</dbReference>
<sequence length="282" mass="31353">MESIAWVTDSTAILDDKLASRDDIFTIPMSVILDGKEFTDGIDLTAGELFHRLKTLNEPPKTSQPSVGAFKTLYEKLYHDYDQVISILVSSKLSGTIDSSQQASKLLNKPVVTIDSKILSFPQSALIKKGIALAGKGTSIPEIKSTLEKIRDSSETYVLVGSLEQLHRSGRMSSAKYLFGSMLNIKPIISIVDGALEVKDKARSGKKAKEKIFDYFRASYRKYGMREAWLLYGHEPYVALQWMKELQTEFTEVAFSCFPLGAVIGVHAGEHTIGISWYNQSL</sequence>
<reference evidence="2 3" key="1">
    <citation type="submission" date="2015-04" db="EMBL/GenBank/DDBJ databases">
        <title>Taxonomic description and genome sequence of Bacillus campisalis sp. nov., a novel member of the genus Bacillus isolated from solar saltern.</title>
        <authorList>
            <person name="Mathan Kumar R."/>
            <person name="Kaur G."/>
            <person name="Kumar A."/>
            <person name="Singh N.K."/>
            <person name="Kaur N."/>
            <person name="Kumar N."/>
            <person name="Mayilraj S."/>
        </authorList>
    </citation>
    <scope>NUCLEOTIDE SEQUENCE [LARGE SCALE GENOMIC DNA]</scope>
    <source>
        <strain evidence="2 3">SA2-6</strain>
    </source>
</reference>
<dbReference type="EMBL" id="LAYY01000013">
    <property type="protein sequence ID" value="KKK37667.1"/>
    <property type="molecule type" value="Genomic_DNA"/>
</dbReference>
<dbReference type="PANTHER" id="PTHR33434:SF2">
    <property type="entry name" value="FATTY ACID-BINDING PROTEIN TM_1468"/>
    <property type="match status" value="1"/>
</dbReference>
<dbReference type="InterPro" id="IPR043168">
    <property type="entry name" value="DegV_C"/>
</dbReference>
<keyword evidence="1" id="KW-0446">Lipid-binding</keyword>
<keyword evidence="3" id="KW-1185">Reference proteome</keyword>
<dbReference type="Gene3D" id="3.40.50.10170">
    <property type="match status" value="1"/>
</dbReference>
<dbReference type="GO" id="GO:0008289">
    <property type="term" value="F:lipid binding"/>
    <property type="evidence" value="ECO:0007669"/>
    <property type="project" value="UniProtKB-KW"/>
</dbReference>
<dbReference type="AlphaFoldDB" id="A0A0M2SXF8"/>
<dbReference type="PROSITE" id="PS51482">
    <property type="entry name" value="DEGV"/>
    <property type="match status" value="1"/>
</dbReference>
<evidence type="ECO:0000313" key="2">
    <source>
        <dbReference type="EMBL" id="KKK37667.1"/>
    </source>
</evidence>
<evidence type="ECO:0000256" key="1">
    <source>
        <dbReference type="ARBA" id="ARBA00023121"/>
    </source>
</evidence>
<dbReference type="InterPro" id="IPR003797">
    <property type="entry name" value="DegV"/>
</dbReference>
<proteinExistence type="predicted"/>
<protein>
    <submittedName>
        <fullName evidence="2">Fatty acid-binding protein DegV</fullName>
    </submittedName>
</protein>
<dbReference type="SUPFAM" id="SSF82549">
    <property type="entry name" value="DAK1/DegV-like"/>
    <property type="match status" value="1"/>
</dbReference>
<dbReference type="PANTHER" id="PTHR33434">
    <property type="entry name" value="DEGV DOMAIN-CONTAINING PROTEIN DR_1986-RELATED"/>
    <property type="match status" value="1"/>
</dbReference>